<dbReference type="InterPro" id="IPR012340">
    <property type="entry name" value="NA-bd_OB-fold"/>
</dbReference>
<feature type="compositionally biased region" description="Basic and acidic residues" evidence="5">
    <location>
        <begin position="7"/>
        <end position="23"/>
    </location>
</feature>
<dbReference type="Proteomes" id="UP000830375">
    <property type="component" value="Unassembled WGS sequence"/>
</dbReference>
<protein>
    <recommendedName>
        <fullName evidence="6">S1 motif domain-containing protein</fullName>
    </recommendedName>
</protein>
<evidence type="ECO:0000256" key="5">
    <source>
        <dbReference type="SAM" id="MobiDB-lite"/>
    </source>
</evidence>
<dbReference type="EMBL" id="JACTAM010000001">
    <property type="protein sequence ID" value="KAI2668205.1"/>
    <property type="molecule type" value="Genomic_DNA"/>
</dbReference>
<dbReference type="PROSITE" id="PS50126">
    <property type="entry name" value="S1"/>
    <property type="match status" value="9"/>
</dbReference>
<dbReference type="PANTHER" id="PTHR23270">
    <property type="entry name" value="PROGRAMMED CELL DEATH PROTEIN 11 PRE-RRNA PROCESSING PROTEIN RRP5"/>
    <property type="match status" value="1"/>
</dbReference>
<evidence type="ECO:0000256" key="3">
    <source>
        <dbReference type="ARBA" id="ARBA00022737"/>
    </source>
</evidence>
<evidence type="ECO:0000256" key="1">
    <source>
        <dbReference type="ARBA" id="ARBA00004604"/>
    </source>
</evidence>
<feature type="domain" description="S1 motif" evidence="6">
    <location>
        <begin position="1273"/>
        <end position="1343"/>
    </location>
</feature>
<name>A0ABQ8MZQ2_LABRO</name>
<keyword evidence="4" id="KW-0539">Nucleus</keyword>
<feature type="region of interest" description="Disordered" evidence="5">
    <location>
        <begin position="1368"/>
        <end position="1523"/>
    </location>
</feature>
<sequence>MASMEEDFPRGGTEKNTTEPKKCVKKHDVDNLFETRETAVAKKRKVVQQDETKKTKKQKVQAGDLKLNAVASVEILHLRNLKIGTLMLGCVKEVSDFEAVVGLPSGLVGYLPVCNICDSYTNILKDNLDSEDSLKEPVCLPELLAPGMLIRCVVSSLDSVKEGQISLKVSINPKHVNKGLSSGSLKPGMTLSGCVESVEDHGFLVDIGISGTKAFLPKKSTSSKQDLNVGQYVTVLIEEVKNDGRVVRLSQDPQALGKAFAETQQGWTLDTLLPGLLIRARIKRVTPHGLIVTYLSSFTGMVDFLHLDEDKASTYNTGDEVVARVLYVEQSTRHVSLSLRRHLLPPGGAVLDSVSSEQVGEVVQGCKITALHHHSGALLKMPDETTVFVHKNLIKEAKEDFNPNQLLSQPEHTLRVIDYSPMEQMHLGTLRRGTVECQYFRYQDIKVGQIIEGTVMDLQKHGVNVRITDHIRGLIPKFHMADVVLKNPQKVFYSGLKVKCRVLSVDTQQRKLFLTRKKGLIESRLPLFLSYADAKVGCISHGVIMCIKDFGCIVRFYGDVSGLVPMQELSTERVANPQDLFFVGQVVQAKVLRCDEKNKMLRLSFKAVTEGDIKEVQTAKFDFEVGKTVEVSVCRKVLNGLEVTILPEEVPAFIPTVHLSDHVTNCFPLWSALEEGDTISNVMCLSKTKKKGIILTKKPLLKACLHGVPINLSELQVGMEMVGWVKSFMPYGVFVDFPYELFGLAPIAAMSDQFISDTKSAFDIGQTVVAKVKNVDTEKKRFLVSLKVSELTISEEGSQDRLIQGLKERMAVSEMMTCRGESEVLQQLSAVSLGDKLKVTVGDAREDGMVTLTSDQLREATVLVSKDHTKGVNVSPGCKLTAVILHVDFLKSEVQVSLLPELTATRKQLEKGSKLTATIQYTDKDFAVVSLGDTGRMSIIPTHTHINDIFSSNKFHVGSCLNVTVEEPSCNELGGLPLVACQKENANLEWSKSNSTDPEEVVTAIVKKVKPTELLVTVLSGTKGTIHVSQIEESPVVGSLPTTSLKVGSKVEARVTGGYTVHGRWFLPISNPDLHAYQLELSLLPRKPNEIKVKYKPGEEIICFASKYVKETQSLEVHVKPNVMGTVELLAMITKAGQANHPQTLYKPGQTICAKVVGVSTSRPIHLSLSLTGTHKLEQGVITMAIVRKVEPHMGLFLKLPFENLGFASMMDLSDEYSDNPLEPYKQGELVRCYVIGEENRKFNVSLRPSRLYKEHKKVTDPDIQSISDITEGQIIRGYVTVINDQGVFVRLSRKITGRVQFQHATKYLVNDPETLSEHITKSSLVTAKVLSVNSAHVNLSLLSDDTGKPDILPESLELPLRLMEEQKQESDKIATKRKKVISESQQQDDENNGQTVEKKQSDKIATKRKPVISESQQQDDKKNGQTIKKKQESDKIATKRKQVISESQQQDDTKNEQTVKKKQESDKIATKRKLVISESQQQDDKKNEQTIMKKKACSDKDKSTEKQKTLKEKKLKTKAEDNDSGVEVFFREEEEKPLHKKCDQVKLEKKEPKRLQVAFDFPWESTLCSLTPFATVGDTHDSSEDEQEVTSKPVKKTRKELKEEKQNAEQQLSKLEAELMDTSVRPDNTTAFERLLLSSPDSSLLWLQYMAFHLQSTQIEQARAVGERALKTISFREEQEKLNVWVAMLNLENMYGTQESLQKVFERAVQYCEPLPVYQQLADIYAKSDKIKEAENLYKNMVKRFRQEKAVYLSYGNFLLRQRQSDAASALLQRALQSLSNKEHVDLISKFARLEFQHGNTEKAKSMFDKVLSTYPKRTDLWSVFIDLMVKHGSQKEVRELFDRVIHLSVSVKKIKFFFKRYLEYEKKNGTPETIQAVKQKALEYVESKGSDTTS</sequence>
<keyword evidence="3" id="KW-0677">Repeat</keyword>
<feature type="domain" description="S1 motif" evidence="6">
    <location>
        <begin position="537"/>
        <end position="606"/>
    </location>
</feature>
<feature type="compositionally biased region" description="Basic and acidic residues" evidence="5">
    <location>
        <begin position="1419"/>
        <end position="1438"/>
    </location>
</feature>
<feature type="compositionally biased region" description="Basic and acidic residues" evidence="5">
    <location>
        <begin position="1452"/>
        <end position="1470"/>
    </location>
</feature>
<dbReference type="PANTHER" id="PTHR23270:SF10">
    <property type="entry name" value="PROTEIN RRP5 HOMOLOG"/>
    <property type="match status" value="1"/>
</dbReference>
<evidence type="ECO:0000313" key="8">
    <source>
        <dbReference type="Proteomes" id="UP000830375"/>
    </source>
</evidence>
<feature type="domain" description="S1 motif" evidence="6">
    <location>
        <begin position="999"/>
        <end position="1055"/>
    </location>
</feature>
<keyword evidence="2" id="KW-0698">rRNA processing</keyword>
<comment type="caution">
    <text evidence="7">The sequence shown here is derived from an EMBL/GenBank/DDBJ whole genome shotgun (WGS) entry which is preliminary data.</text>
</comment>
<dbReference type="CDD" id="cd05695">
    <property type="entry name" value="S1_Rrp5_repeat_hs3"/>
    <property type="match status" value="1"/>
</dbReference>
<accession>A0ABQ8MZQ2</accession>
<evidence type="ECO:0000256" key="4">
    <source>
        <dbReference type="ARBA" id="ARBA00023242"/>
    </source>
</evidence>
<dbReference type="SUPFAM" id="SSF50249">
    <property type="entry name" value="Nucleic acid-binding proteins"/>
    <property type="match status" value="9"/>
</dbReference>
<dbReference type="Pfam" id="PF00575">
    <property type="entry name" value="S1"/>
    <property type="match status" value="4"/>
</dbReference>
<dbReference type="SMART" id="SM00316">
    <property type="entry name" value="S1"/>
    <property type="match status" value="12"/>
</dbReference>
<feature type="compositionally biased region" description="Basic and acidic residues" evidence="5">
    <location>
        <begin position="1497"/>
        <end position="1522"/>
    </location>
</feature>
<organism evidence="7 8">
    <name type="scientific">Labeo rohita</name>
    <name type="common">Indian major carp</name>
    <name type="synonym">Cyprinus rohita</name>
    <dbReference type="NCBI Taxonomy" id="84645"/>
    <lineage>
        <taxon>Eukaryota</taxon>
        <taxon>Metazoa</taxon>
        <taxon>Chordata</taxon>
        <taxon>Craniata</taxon>
        <taxon>Vertebrata</taxon>
        <taxon>Euteleostomi</taxon>
        <taxon>Actinopterygii</taxon>
        <taxon>Neopterygii</taxon>
        <taxon>Teleostei</taxon>
        <taxon>Ostariophysi</taxon>
        <taxon>Cypriniformes</taxon>
        <taxon>Cyprinidae</taxon>
        <taxon>Labeoninae</taxon>
        <taxon>Labeonini</taxon>
        <taxon>Labeo</taxon>
    </lineage>
</organism>
<dbReference type="Gene3D" id="2.40.50.140">
    <property type="entry name" value="Nucleic acid-binding proteins"/>
    <property type="match status" value="9"/>
</dbReference>
<feature type="region of interest" description="Disordered" evidence="5">
    <location>
        <begin position="1579"/>
        <end position="1610"/>
    </location>
</feature>
<proteinExistence type="predicted"/>
<dbReference type="Pfam" id="PF23240">
    <property type="entry name" value="HAT_PRP39_N"/>
    <property type="match status" value="1"/>
</dbReference>
<gene>
    <name evidence="7" type="ORF">H4Q32_004873</name>
</gene>
<dbReference type="Gene3D" id="1.25.40.10">
    <property type="entry name" value="Tetratricopeptide repeat domain"/>
    <property type="match status" value="1"/>
</dbReference>
<feature type="domain" description="S1 motif" evidence="6">
    <location>
        <begin position="718"/>
        <end position="787"/>
    </location>
</feature>
<feature type="domain" description="S1 motif" evidence="6">
    <location>
        <begin position="84"/>
        <end position="170"/>
    </location>
</feature>
<dbReference type="CDD" id="cd05697">
    <property type="entry name" value="S1_Rrp5_repeat_hs5"/>
    <property type="match status" value="1"/>
</dbReference>
<feature type="domain" description="S1 motif" evidence="6">
    <location>
        <begin position="1180"/>
        <end position="1248"/>
    </location>
</feature>
<dbReference type="CDD" id="cd05693">
    <property type="entry name" value="S1_Rrp5_repeat_hs1_sc1"/>
    <property type="match status" value="1"/>
</dbReference>
<dbReference type="InterPro" id="IPR048059">
    <property type="entry name" value="Rrp5_S1_rpt_hs1_sc1"/>
</dbReference>
<feature type="domain" description="S1 motif" evidence="6">
    <location>
        <begin position="448"/>
        <end position="517"/>
    </location>
</feature>
<dbReference type="SUPFAM" id="SSF48452">
    <property type="entry name" value="TPR-like"/>
    <property type="match status" value="1"/>
</dbReference>
<feature type="region of interest" description="Disordered" evidence="5">
    <location>
        <begin position="1"/>
        <end position="23"/>
    </location>
</feature>
<dbReference type="InterPro" id="IPR003029">
    <property type="entry name" value="S1_domain"/>
</dbReference>
<evidence type="ECO:0000259" key="6">
    <source>
        <dbReference type="PROSITE" id="PS50126"/>
    </source>
</evidence>
<feature type="domain" description="S1 motif" evidence="6">
    <location>
        <begin position="275"/>
        <end position="340"/>
    </location>
</feature>
<feature type="compositionally biased region" description="Basic and acidic residues" evidence="5">
    <location>
        <begin position="1397"/>
        <end position="1406"/>
    </location>
</feature>
<feature type="domain" description="S1 motif" evidence="6">
    <location>
        <begin position="188"/>
        <end position="252"/>
    </location>
</feature>
<dbReference type="InterPro" id="IPR045209">
    <property type="entry name" value="Rrp5"/>
</dbReference>
<dbReference type="SMART" id="SM00386">
    <property type="entry name" value="HAT"/>
    <property type="match status" value="6"/>
</dbReference>
<reference evidence="7 8" key="1">
    <citation type="submission" date="2022-01" db="EMBL/GenBank/DDBJ databases">
        <title>A high-quality chromosome-level genome assembly of rohu carp, Labeo rohita.</title>
        <authorList>
            <person name="Arick M.A. II"/>
            <person name="Hsu C.-Y."/>
            <person name="Magbanua Z."/>
            <person name="Pechanova O."/>
            <person name="Grover C."/>
            <person name="Miller E."/>
            <person name="Thrash A."/>
            <person name="Ezzel L."/>
            <person name="Alam S."/>
            <person name="Benzie J."/>
            <person name="Hamilton M."/>
            <person name="Karsi A."/>
            <person name="Lawrence M.L."/>
            <person name="Peterson D.G."/>
        </authorList>
    </citation>
    <scope>NUCLEOTIDE SEQUENCE [LARGE SCALE GENOMIC DNA]</scope>
    <source>
        <strain evidence="8">BAU-BD-2019</strain>
        <tissue evidence="7">Blood</tissue>
    </source>
</reference>
<dbReference type="CDD" id="cd05694">
    <property type="entry name" value="S1_Rrp5_repeat_hs2_sc2"/>
    <property type="match status" value="1"/>
</dbReference>
<keyword evidence="8" id="KW-1185">Reference proteome</keyword>
<evidence type="ECO:0000313" key="7">
    <source>
        <dbReference type="EMBL" id="KAI2668205.1"/>
    </source>
</evidence>
<dbReference type="InterPro" id="IPR057302">
    <property type="entry name" value="Rrp5_S1"/>
</dbReference>
<evidence type="ECO:0000256" key="2">
    <source>
        <dbReference type="ARBA" id="ARBA00022552"/>
    </source>
</evidence>
<comment type="subcellular location">
    <subcellularLocation>
        <location evidence="1">Nucleus</location>
        <location evidence="1">Nucleolus</location>
    </subcellularLocation>
</comment>
<dbReference type="CDD" id="cd04461">
    <property type="entry name" value="S1_Rrp5_repeat_hs8_sc7"/>
    <property type="match status" value="1"/>
</dbReference>
<dbReference type="InterPro" id="IPR003107">
    <property type="entry name" value="HAT"/>
</dbReference>
<dbReference type="Pfam" id="PF23459">
    <property type="entry name" value="S1_RRP5"/>
    <property type="match status" value="4"/>
</dbReference>
<dbReference type="InterPro" id="IPR011990">
    <property type="entry name" value="TPR-like_helical_dom_sf"/>
</dbReference>